<sequence>MERLNWDDVRLFLALAREGTLLGAAHRLGVGVATISRRIERIERAMGVPLFLRHQQGHDLTDQGAALLPRAEAVELAVLELNRDAQAEMEVRGLVRLASIESLIAPVVLPALAPLLAENPGLDVEINYAPDMVNLHRHDADMALRLVAPDGGNLMVRRLAMIRFGLYGPADGSRPQRHVIWPQRTSFDIGRNWSRALGAEQAGQLMLNTLETQLAAVQQGIGIGILPHFMARRAGLSLLAEALPDGGLMERPIFLVTHAELARSRRIRAVSDALAEGLLGFREALEHA</sequence>
<keyword evidence="2" id="KW-0805">Transcription regulation</keyword>
<dbReference type="Pfam" id="PF03466">
    <property type="entry name" value="LysR_substrate"/>
    <property type="match status" value="1"/>
</dbReference>
<name>A0A1I3UDQ3_9RHOB</name>
<keyword evidence="3" id="KW-0238">DNA-binding</keyword>
<dbReference type="STRING" id="588602.SAMN04487991_3004"/>
<dbReference type="PANTHER" id="PTHR30579:SF3">
    <property type="entry name" value="TRANSCRIPTIONAL REGULATORY PROTEIN"/>
    <property type="match status" value="1"/>
</dbReference>
<dbReference type="InterPro" id="IPR036388">
    <property type="entry name" value="WH-like_DNA-bd_sf"/>
</dbReference>
<dbReference type="InterPro" id="IPR005119">
    <property type="entry name" value="LysR_subst-bd"/>
</dbReference>
<dbReference type="Gene3D" id="3.40.190.290">
    <property type="match status" value="1"/>
</dbReference>
<evidence type="ECO:0000256" key="1">
    <source>
        <dbReference type="ARBA" id="ARBA00009437"/>
    </source>
</evidence>
<evidence type="ECO:0000256" key="3">
    <source>
        <dbReference type="ARBA" id="ARBA00023125"/>
    </source>
</evidence>
<dbReference type="RefSeq" id="WP_090061522.1">
    <property type="nucleotide sequence ID" value="NZ_FORH01000006.1"/>
</dbReference>
<proteinExistence type="inferred from homology"/>
<dbReference type="Pfam" id="PF00126">
    <property type="entry name" value="HTH_1"/>
    <property type="match status" value="1"/>
</dbReference>
<organism evidence="6 7">
    <name type="scientific">Celeribacter neptunius</name>
    <dbReference type="NCBI Taxonomy" id="588602"/>
    <lineage>
        <taxon>Bacteria</taxon>
        <taxon>Pseudomonadati</taxon>
        <taxon>Pseudomonadota</taxon>
        <taxon>Alphaproteobacteria</taxon>
        <taxon>Rhodobacterales</taxon>
        <taxon>Roseobacteraceae</taxon>
        <taxon>Celeribacter</taxon>
    </lineage>
</organism>
<dbReference type="InterPro" id="IPR050176">
    <property type="entry name" value="LTTR"/>
</dbReference>
<accession>A0A1I3UDQ3</accession>
<dbReference type="InterPro" id="IPR036390">
    <property type="entry name" value="WH_DNA-bd_sf"/>
</dbReference>
<dbReference type="Proteomes" id="UP000199630">
    <property type="component" value="Unassembled WGS sequence"/>
</dbReference>
<dbReference type="PANTHER" id="PTHR30579">
    <property type="entry name" value="TRANSCRIPTIONAL REGULATOR"/>
    <property type="match status" value="1"/>
</dbReference>
<dbReference type="SUPFAM" id="SSF53850">
    <property type="entry name" value="Periplasmic binding protein-like II"/>
    <property type="match status" value="1"/>
</dbReference>
<dbReference type="GO" id="GO:0003700">
    <property type="term" value="F:DNA-binding transcription factor activity"/>
    <property type="evidence" value="ECO:0007669"/>
    <property type="project" value="InterPro"/>
</dbReference>
<dbReference type="SUPFAM" id="SSF46785">
    <property type="entry name" value="Winged helix' DNA-binding domain"/>
    <property type="match status" value="1"/>
</dbReference>
<keyword evidence="7" id="KW-1185">Reference proteome</keyword>
<dbReference type="AlphaFoldDB" id="A0A1I3UDQ3"/>
<evidence type="ECO:0000256" key="4">
    <source>
        <dbReference type="ARBA" id="ARBA00023163"/>
    </source>
</evidence>
<keyword evidence="4" id="KW-0804">Transcription</keyword>
<comment type="similarity">
    <text evidence="1">Belongs to the LysR transcriptional regulatory family.</text>
</comment>
<evidence type="ECO:0000313" key="6">
    <source>
        <dbReference type="EMBL" id="SFJ81005.1"/>
    </source>
</evidence>
<dbReference type="Gene3D" id="1.10.10.10">
    <property type="entry name" value="Winged helix-like DNA-binding domain superfamily/Winged helix DNA-binding domain"/>
    <property type="match status" value="1"/>
</dbReference>
<feature type="domain" description="HTH lysR-type" evidence="5">
    <location>
        <begin position="4"/>
        <end position="61"/>
    </location>
</feature>
<dbReference type="GO" id="GO:0003677">
    <property type="term" value="F:DNA binding"/>
    <property type="evidence" value="ECO:0007669"/>
    <property type="project" value="UniProtKB-KW"/>
</dbReference>
<dbReference type="EMBL" id="FORH01000006">
    <property type="protein sequence ID" value="SFJ81005.1"/>
    <property type="molecule type" value="Genomic_DNA"/>
</dbReference>
<gene>
    <name evidence="6" type="ORF">SAMN04487991_3004</name>
</gene>
<dbReference type="OrthoDB" id="9787460at2"/>
<dbReference type="PROSITE" id="PS50931">
    <property type="entry name" value="HTH_LYSR"/>
    <property type="match status" value="1"/>
</dbReference>
<evidence type="ECO:0000313" key="7">
    <source>
        <dbReference type="Proteomes" id="UP000199630"/>
    </source>
</evidence>
<reference evidence="7" key="1">
    <citation type="submission" date="2016-10" db="EMBL/GenBank/DDBJ databases">
        <authorList>
            <person name="Varghese N."/>
            <person name="Submissions S."/>
        </authorList>
    </citation>
    <scope>NUCLEOTIDE SEQUENCE [LARGE SCALE GENOMIC DNA]</scope>
    <source>
        <strain evidence="7">DSM 26471</strain>
    </source>
</reference>
<dbReference type="InterPro" id="IPR000847">
    <property type="entry name" value="LysR_HTH_N"/>
</dbReference>
<evidence type="ECO:0000259" key="5">
    <source>
        <dbReference type="PROSITE" id="PS50931"/>
    </source>
</evidence>
<evidence type="ECO:0000256" key="2">
    <source>
        <dbReference type="ARBA" id="ARBA00023015"/>
    </source>
</evidence>
<protein>
    <submittedName>
        <fullName evidence="6">Transcriptional regulator, LysR family</fullName>
    </submittedName>
</protein>